<dbReference type="InterPro" id="IPR018490">
    <property type="entry name" value="cNMP-bd_dom_sf"/>
</dbReference>
<reference evidence="2 3" key="1">
    <citation type="submission" date="2019-11" db="EMBL/GenBank/DDBJ databases">
        <title>Spirosoma endbachense sp. nov., isolated from a natural salt meadow.</title>
        <authorList>
            <person name="Rojas J."/>
            <person name="Ambika Manirajan B."/>
            <person name="Ratering S."/>
            <person name="Suarez C."/>
            <person name="Geissler-Plaum R."/>
            <person name="Schnell S."/>
        </authorList>
    </citation>
    <scope>NUCLEOTIDE SEQUENCE [LARGE SCALE GENOMIC DNA]</scope>
    <source>
        <strain evidence="2 3">I-24</strain>
    </source>
</reference>
<dbReference type="EMBL" id="CP045997">
    <property type="protein sequence ID" value="QHV99435.1"/>
    <property type="molecule type" value="Genomic_DNA"/>
</dbReference>
<dbReference type="Gene3D" id="2.60.120.10">
    <property type="entry name" value="Jelly Rolls"/>
    <property type="match status" value="1"/>
</dbReference>
<gene>
    <name evidence="2" type="ORF">GJR95_32440</name>
</gene>
<dbReference type="CDD" id="cd00038">
    <property type="entry name" value="CAP_ED"/>
    <property type="match status" value="1"/>
</dbReference>
<dbReference type="AlphaFoldDB" id="A0A6P1W310"/>
<dbReference type="SUPFAM" id="SSF51206">
    <property type="entry name" value="cAMP-binding domain-like"/>
    <property type="match status" value="1"/>
</dbReference>
<keyword evidence="3" id="KW-1185">Reference proteome</keyword>
<feature type="domain" description="Cyclic nucleotide-binding" evidence="1">
    <location>
        <begin position="34"/>
        <end position="115"/>
    </location>
</feature>
<protein>
    <submittedName>
        <fullName evidence="2">Cyclic nucleotide-binding domain-containing protein</fullName>
    </submittedName>
</protein>
<accession>A0A6P1W310</accession>
<dbReference type="Pfam" id="PF00027">
    <property type="entry name" value="cNMP_binding"/>
    <property type="match status" value="1"/>
</dbReference>
<evidence type="ECO:0000313" key="3">
    <source>
        <dbReference type="Proteomes" id="UP000464577"/>
    </source>
</evidence>
<dbReference type="InterPro" id="IPR014710">
    <property type="entry name" value="RmlC-like_jellyroll"/>
</dbReference>
<organism evidence="2 3">
    <name type="scientific">Spirosoma endbachense</name>
    <dbReference type="NCBI Taxonomy" id="2666025"/>
    <lineage>
        <taxon>Bacteria</taxon>
        <taxon>Pseudomonadati</taxon>
        <taxon>Bacteroidota</taxon>
        <taxon>Cytophagia</taxon>
        <taxon>Cytophagales</taxon>
        <taxon>Cytophagaceae</taxon>
        <taxon>Spirosoma</taxon>
    </lineage>
</organism>
<dbReference type="KEGG" id="senf:GJR95_32440"/>
<proteinExistence type="predicted"/>
<dbReference type="PROSITE" id="PS50042">
    <property type="entry name" value="CNMP_BINDING_3"/>
    <property type="match status" value="1"/>
</dbReference>
<evidence type="ECO:0000259" key="1">
    <source>
        <dbReference type="PROSITE" id="PS50042"/>
    </source>
</evidence>
<evidence type="ECO:0000313" key="2">
    <source>
        <dbReference type="EMBL" id="QHV99435.1"/>
    </source>
</evidence>
<name>A0A6P1W310_9BACT</name>
<sequence length="195" mass="22744">MDMDTNRLLTELQARHDFPAGQFPQFLALFDPLYIQKNQIVFLAGDIVSYAYFIVKGCLRQYYVNAEGVENTIYFAEEGGWTGEMSSFIHRVPTTMNLQALEDSQALVLTRTNWELATRTFPDYALYQIKNRARNITRLKEQIGHAQTDTPDQKYRRLLTEKPHLLQRLAQYQIANYLGVTPETYSRIRKRNTPL</sequence>
<dbReference type="Proteomes" id="UP000464577">
    <property type="component" value="Chromosome"/>
</dbReference>
<dbReference type="InterPro" id="IPR000595">
    <property type="entry name" value="cNMP-bd_dom"/>
</dbReference>
<dbReference type="SMART" id="SM00100">
    <property type="entry name" value="cNMP"/>
    <property type="match status" value="1"/>
</dbReference>